<dbReference type="EMBL" id="BBNQ01000001">
    <property type="protein sequence ID" value="GAL60705.1"/>
    <property type="molecule type" value="Genomic_DNA"/>
</dbReference>
<evidence type="ECO:0000313" key="3">
    <source>
        <dbReference type="EMBL" id="GAL78460.1"/>
    </source>
</evidence>
<dbReference type="Proteomes" id="UP000029644">
    <property type="component" value="Unassembled WGS sequence"/>
</dbReference>
<evidence type="ECO:0000313" key="5">
    <source>
        <dbReference type="Proteomes" id="UP000029644"/>
    </source>
</evidence>
<dbReference type="Proteomes" id="UP000029643">
    <property type="component" value="Unassembled WGS sequence"/>
</dbReference>
<dbReference type="InterPro" id="IPR026444">
    <property type="entry name" value="Secre_tail"/>
</dbReference>
<proteinExistence type="predicted"/>
<gene>
    <name evidence="3" type="ORF">JCM19274_924</name>
    <name evidence="2" type="ORF">JCM19300_3643</name>
</gene>
<dbReference type="EMBL" id="BBNU01000003">
    <property type="protein sequence ID" value="GAL78460.1"/>
    <property type="molecule type" value="Genomic_DNA"/>
</dbReference>
<comment type="caution">
    <text evidence="3">The sequence shown here is derived from an EMBL/GenBank/DDBJ whole genome shotgun (WGS) entry which is preliminary data.</text>
</comment>
<name>A0A090WN08_9FLAO</name>
<dbReference type="AlphaFoldDB" id="A0A090WN08"/>
<reference evidence="4 5" key="1">
    <citation type="journal article" date="2014" name="Genome Announc.">
        <title>Draft Genome Sequences of Marine Flavobacterium Algibacter lectus Strains SS8 and NR4.</title>
        <authorList>
            <person name="Takatani N."/>
            <person name="Nakanishi M."/>
            <person name="Meirelles P."/>
            <person name="Mino S."/>
            <person name="Suda W."/>
            <person name="Oshima K."/>
            <person name="Hattori M."/>
            <person name="Ohkuma M."/>
            <person name="Hosokawa M."/>
            <person name="Miyashita K."/>
            <person name="Thompson F.L."/>
            <person name="Niwa A."/>
            <person name="Sawabe T."/>
            <person name="Sawabe T."/>
        </authorList>
    </citation>
    <scope>NUCLEOTIDE SEQUENCE [LARGE SCALE GENOMIC DNA]</scope>
    <source>
        <strain evidence="3">JCM 19274</strain>
        <strain evidence="2 5">JCM 19300</strain>
        <strain evidence="4">JCM19274</strain>
    </source>
</reference>
<evidence type="ECO:0000313" key="4">
    <source>
        <dbReference type="Proteomes" id="UP000029643"/>
    </source>
</evidence>
<accession>A0A090WN08</accession>
<evidence type="ECO:0008006" key="6">
    <source>
        <dbReference type="Google" id="ProtNLM"/>
    </source>
</evidence>
<evidence type="ECO:0000256" key="1">
    <source>
        <dbReference type="ARBA" id="ARBA00022729"/>
    </source>
</evidence>
<protein>
    <recommendedName>
        <fullName evidence="6">Secretion system C-terminal sorting domain-containing protein</fullName>
    </recommendedName>
</protein>
<organism evidence="3 4">
    <name type="scientific">Algibacter lectus</name>
    <dbReference type="NCBI Taxonomy" id="221126"/>
    <lineage>
        <taxon>Bacteria</taxon>
        <taxon>Pseudomonadati</taxon>
        <taxon>Bacteroidota</taxon>
        <taxon>Flavobacteriia</taxon>
        <taxon>Flavobacteriales</taxon>
        <taxon>Flavobacteriaceae</taxon>
        <taxon>Algibacter</taxon>
    </lineage>
</organism>
<dbReference type="NCBIfam" id="TIGR04183">
    <property type="entry name" value="Por_Secre_tail"/>
    <property type="match status" value="1"/>
</dbReference>
<keyword evidence="1" id="KW-0732">Signal</keyword>
<dbReference type="RefSeq" id="WP_193743943.1">
    <property type="nucleotide sequence ID" value="NZ_BBNQ01000001.1"/>
</dbReference>
<evidence type="ECO:0000313" key="2">
    <source>
        <dbReference type="EMBL" id="GAL60705.1"/>
    </source>
</evidence>
<sequence length="41" mass="4595">MSELLNSSDKNITLPANLTLGVYIFTIETDHSTITKKMIIK</sequence>